<accession>A0AAV7LV81</accession>
<evidence type="ECO:0000313" key="3">
    <source>
        <dbReference type="Proteomes" id="UP001066276"/>
    </source>
</evidence>
<proteinExistence type="predicted"/>
<comment type="caution">
    <text evidence="2">The sequence shown here is derived from an EMBL/GenBank/DDBJ whole genome shotgun (WGS) entry which is preliminary data.</text>
</comment>
<sequence length="173" mass="19247">MVMARGQRRPGVPARARSEAVAFEAARAANCQSRAPPPTARPHARAVAGPAPFPARAVTVRAPPSSSPTRPLASSGRVSCLSRSPRAPRHARRCHRRRQLRVPCTPSCPPEALFPPPLSAPLFSLCLPYRRSVLLSPDYRELERGKEDCKNINKQLTGRPRLRHVRRERQRVH</sequence>
<organism evidence="2 3">
    <name type="scientific">Pleurodeles waltl</name>
    <name type="common">Iberian ribbed newt</name>
    <dbReference type="NCBI Taxonomy" id="8319"/>
    <lineage>
        <taxon>Eukaryota</taxon>
        <taxon>Metazoa</taxon>
        <taxon>Chordata</taxon>
        <taxon>Craniata</taxon>
        <taxon>Vertebrata</taxon>
        <taxon>Euteleostomi</taxon>
        <taxon>Amphibia</taxon>
        <taxon>Batrachia</taxon>
        <taxon>Caudata</taxon>
        <taxon>Salamandroidea</taxon>
        <taxon>Salamandridae</taxon>
        <taxon>Pleurodelinae</taxon>
        <taxon>Pleurodeles</taxon>
    </lineage>
</organism>
<name>A0AAV7LV81_PLEWA</name>
<feature type="region of interest" description="Disordered" evidence="1">
    <location>
        <begin position="57"/>
        <end position="93"/>
    </location>
</feature>
<dbReference type="Proteomes" id="UP001066276">
    <property type="component" value="Chromosome 10"/>
</dbReference>
<dbReference type="EMBL" id="JANPWB010000014">
    <property type="protein sequence ID" value="KAJ1095481.1"/>
    <property type="molecule type" value="Genomic_DNA"/>
</dbReference>
<protein>
    <submittedName>
        <fullName evidence="2">Uncharacterized protein</fullName>
    </submittedName>
</protein>
<evidence type="ECO:0000256" key="1">
    <source>
        <dbReference type="SAM" id="MobiDB-lite"/>
    </source>
</evidence>
<gene>
    <name evidence="2" type="ORF">NDU88_000644</name>
</gene>
<keyword evidence="3" id="KW-1185">Reference proteome</keyword>
<reference evidence="2" key="1">
    <citation type="journal article" date="2022" name="bioRxiv">
        <title>Sequencing and chromosome-scale assembly of the giantPleurodeles waltlgenome.</title>
        <authorList>
            <person name="Brown T."/>
            <person name="Elewa A."/>
            <person name="Iarovenko S."/>
            <person name="Subramanian E."/>
            <person name="Araus A.J."/>
            <person name="Petzold A."/>
            <person name="Susuki M."/>
            <person name="Suzuki K.-i.T."/>
            <person name="Hayashi T."/>
            <person name="Toyoda A."/>
            <person name="Oliveira C."/>
            <person name="Osipova E."/>
            <person name="Leigh N.D."/>
            <person name="Simon A."/>
            <person name="Yun M.H."/>
        </authorList>
    </citation>
    <scope>NUCLEOTIDE SEQUENCE</scope>
    <source>
        <strain evidence="2">20211129_DDA</strain>
        <tissue evidence="2">Liver</tissue>
    </source>
</reference>
<dbReference type="AlphaFoldDB" id="A0AAV7LV81"/>
<evidence type="ECO:0000313" key="2">
    <source>
        <dbReference type="EMBL" id="KAJ1095481.1"/>
    </source>
</evidence>